<feature type="non-terminal residue" evidence="1">
    <location>
        <position position="1"/>
    </location>
</feature>
<dbReference type="EMBL" id="QEHH01000057">
    <property type="protein sequence ID" value="RKV56836.1"/>
    <property type="molecule type" value="Genomic_DNA"/>
</dbReference>
<evidence type="ECO:0000313" key="2">
    <source>
        <dbReference type="Proteomes" id="UP000279456"/>
    </source>
</evidence>
<protein>
    <submittedName>
        <fullName evidence="1">Uncharacterized protein</fullName>
    </submittedName>
</protein>
<dbReference type="Proteomes" id="UP000279456">
    <property type="component" value="Unassembled WGS sequence"/>
</dbReference>
<comment type="caution">
    <text evidence="1">The sequence shown here is derived from an EMBL/GenBank/DDBJ whole genome shotgun (WGS) entry which is preliminary data.</text>
</comment>
<name>A0A496J701_HELPX</name>
<gene>
    <name evidence="1" type="ORF">DD776_08430</name>
</gene>
<dbReference type="AlphaFoldDB" id="A0A496J701"/>
<accession>A0A496J701</accession>
<sequence length="121" mass="14771">LKAYKYALTFNIWRYKETSKEKETQYQSINQSFRMVGSINEKHGNKIIAFKTGNRVSLEHMNQYVKEDKRVDVLKRLRPSKHTLAEAKLKFPEWYEKVIIQGQTSERKKWRIKKDVYEWWK</sequence>
<evidence type="ECO:0000313" key="1">
    <source>
        <dbReference type="EMBL" id="RKV56836.1"/>
    </source>
</evidence>
<feature type="non-terminal residue" evidence="1">
    <location>
        <position position="121"/>
    </location>
</feature>
<proteinExistence type="predicted"/>
<reference evidence="1 2" key="1">
    <citation type="submission" date="2018-04" db="EMBL/GenBank/DDBJ databases">
        <title>Complete genome sequences of Helicobacter pylori.</title>
        <authorList>
            <person name="Palau M."/>
            <person name="Minana-Galbis D."/>
        </authorList>
    </citation>
    <scope>NUCLEOTIDE SEQUENCE [LARGE SCALE GENOMIC DNA]</scope>
    <source>
        <strain evidence="1 2">B126</strain>
    </source>
</reference>
<organism evidence="1 2">
    <name type="scientific">Helicobacter pylori</name>
    <name type="common">Campylobacter pylori</name>
    <dbReference type="NCBI Taxonomy" id="210"/>
    <lineage>
        <taxon>Bacteria</taxon>
        <taxon>Pseudomonadati</taxon>
        <taxon>Campylobacterota</taxon>
        <taxon>Epsilonproteobacteria</taxon>
        <taxon>Campylobacterales</taxon>
        <taxon>Helicobacteraceae</taxon>
        <taxon>Helicobacter</taxon>
    </lineage>
</organism>